<name>A0A7Y8GWH7_9BURK</name>
<accession>A0A7Y8GWH7</accession>
<gene>
    <name evidence="2" type="ORF">F3K02_12900</name>
</gene>
<dbReference type="Proteomes" id="UP000545507">
    <property type="component" value="Unassembled WGS sequence"/>
</dbReference>
<feature type="region of interest" description="Disordered" evidence="1">
    <location>
        <begin position="40"/>
        <end position="70"/>
    </location>
</feature>
<evidence type="ECO:0000313" key="2">
    <source>
        <dbReference type="EMBL" id="NWF46144.1"/>
    </source>
</evidence>
<dbReference type="EMBL" id="VYGV01000011">
    <property type="protein sequence ID" value="NWF46144.1"/>
    <property type="molecule type" value="Genomic_DNA"/>
</dbReference>
<keyword evidence="3" id="KW-1185">Reference proteome</keyword>
<comment type="caution">
    <text evidence="2">The sequence shown here is derived from an EMBL/GenBank/DDBJ whole genome shotgun (WGS) entry which is preliminary data.</text>
</comment>
<sequence>MYVVIEPRYEDPIVRQILPHEILDGDAFAASYAAQCGQELSHADEEIPDGSGDFRITIKDEPPTPGGRDSTRIWFGKDYRFACEDD</sequence>
<dbReference type="RefSeq" id="WP_177136048.1">
    <property type="nucleotide sequence ID" value="NZ_VYGV01000011.1"/>
</dbReference>
<proteinExistence type="predicted"/>
<organism evidence="2 3">
    <name type="scientific">Hydrogenophaga aromaticivorans</name>
    <dbReference type="NCBI Taxonomy" id="2610898"/>
    <lineage>
        <taxon>Bacteria</taxon>
        <taxon>Pseudomonadati</taxon>
        <taxon>Pseudomonadota</taxon>
        <taxon>Betaproteobacteria</taxon>
        <taxon>Burkholderiales</taxon>
        <taxon>Comamonadaceae</taxon>
        <taxon>Hydrogenophaga</taxon>
    </lineage>
</organism>
<dbReference type="AlphaFoldDB" id="A0A7Y8GWH7"/>
<evidence type="ECO:0000256" key="1">
    <source>
        <dbReference type="SAM" id="MobiDB-lite"/>
    </source>
</evidence>
<protein>
    <submittedName>
        <fullName evidence="2">Uncharacterized protein</fullName>
    </submittedName>
</protein>
<reference evidence="2 3" key="1">
    <citation type="submission" date="2019-09" db="EMBL/GenBank/DDBJ databases">
        <title>Hydrogenophaga aromatica sp. nov., isolated from a para-xylene-degrading enrichment culture.</title>
        <authorList>
            <person name="Tancsics A."/>
            <person name="Banerjee S."/>
        </authorList>
    </citation>
    <scope>NUCLEOTIDE SEQUENCE [LARGE SCALE GENOMIC DNA]</scope>
    <source>
        <strain evidence="2 3">D2P1</strain>
    </source>
</reference>
<evidence type="ECO:0000313" key="3">
    <source>
        <dbReference type="Proteomes" id="UP000545507"/>
    </source>
</evidence>